<organism evidence="2 4">
    <name type="scientific">Rhodococcus opacus</name>
    <name type="common">Nocardia opaca</name>
    <dbReference type="NCBI Taxonomy" id="37919"/>
    <lineage>
        <taxon>Bacteria</taxon>
        <taxon>Bacillati</taxon>
        <taxon>Actinomycetota</taxon>
        <taxon>Actinomycetes</taxon>
        <taxon>Mycobacteriales</taxon>
        <taxon>Nocardiaceae</taxon>
        <taxon>Rhodococcus</taxon>
    </lineage>
</organism>
<keyword evidence="3" id="KW-1185">Reference proteome</keyword>
<gene>
    <name evidence="1" type="ORF">O4328_22770</name>
    <name evidence="2" type="ORF">Q5707_24420</name>
</gene>
<evidence type="ECO:0000313" key="4">
    <source>
        <dbReference type="Proteomes" id="UP001231166"/>
    </source>
</evidence>
<evidence type="ECO:0000313" key="1">
    <source>
        <dbReference type="EMBL" id="MCZ4586469.1"/>
    </source>
</evidence>
<dbReference type="EMBL" id="JAPWIS010000012">
    <property type="protein sequence ID" value="MCZ4586469.1"/>
    <property type="molecule type" value="Genomic_DNA"/>
</dbReference>
<dbReference type="EMBL" id="CP130953">
    <property type="protein sequence ID" value="WLF45037.1"/>
    <property type="molecule type" value="Genomic_DNA"/>
</dbReference>
<reference evidence="1" key="1">
    <citation type="submission" date="2022-12" db="EMBL/GenBank/DDBJ databases">
        <authorList>
            <person name="Krivoruchko A.V."/>
            <person name="Elkin A."/>
        </authorList>
    </citation>
    <scope>NUCLEOTIDE SEQUENCE</scope>
    <source>
        <strain evidence="1">IEGM 249</strain>
    </source>
</reference>
<evidence type="ECO:0000313" key="2">
    <source>
        <dbReference type="EMBL" id="WLF45037.1"/>
    </source>
</evidence>
<dbReference type="RefSeq" id="WP_269591652.1">
    <property type="nucleotide sequence ID" value="NZ_CP130953.1"/>
</dbReference>
<evidence type="ECO:0000313" key="3">
    <source>
        <dbReference type="Proteomes" id="UP001066327"/>
    </source>
</evidence>
<name>A0AAX3YAC2_RHOOP</name>
<dbReference type="AlphaFoldDB" id="A0AAX3YAC2"/>
<dbReference type="Proteomes" id="UP001066327">
    <property type="component" value="Unassembled WGS sequence"/>
</dbReference>
<accession>A0AAX3YAC2</accession>
<protein>
    <submittedName>
        <fullName evidence="2">Uncharacterized protein</fullName>
    </submittedName>
</protein>
<proteinExistence type="predicted"/>
<sequence length="61" mass="6383">MTSTTTTANGTTIGLERDGDLIGVTIAGTDATEGQTEMQLSVDSLRELLQSGALERLLNTN</sequence>
<dbReference type="Proteomes" id="UP001231166">
    <property type="component" value="Chromosome"/>
</dbReference>
<reference evidence="2" key="2">
    <citation type="submission" date="2023-07" db="EMBL/GenBank/DDBJ databases">
        <title>Genomic analysis of Rhodococcus opacus VOC-14 with glycol ethers degradation activity.</title>
        <authorList>
            <person name="Narkevich D.A."/>
            <person name="Hlushen A.M."/>
            <person name="Akhremchuk A.E."/>
            <person name="Sikolenko M.A."/>
            <person name="Valentovich L.N."/>
        </authorList>
    </citation>
    <scope>NUCLEOTIDE SEQUENCE</scope>
    <source>
        <strain evidence="2">VOC-14</strain>
    </source>
</reference>